<keyword evidence="4 5" id="KW-0687">Ribonucleoprotein</keyword>
<keyword evidence="3 5" id="KW-0689">Ribosomal protein</keyword>
<dbReference type="Pfam" id="PF01386">
    <property type="entry name" value="Ribosomal_L25p"/>
    <property type="match status" value="1"/>
</dbReference>
<feature type="compositionally biased region" description="Acidic residues" evidence="6">
    <location>
        <begin position="229"/>
        <end position="240"/>
    </location>
</feature>
<dbReference type="OrthoDB" id="9790002at2"/>
<keyword evidence="10" id="KW-1185">Reference proteome</keyword>
<dbReference type="InterPro" id="IPR001021">
    <property type="entry name" value="Ribosomal_bL25_long"/>
</dbReference>
<dbReference type="CDD" id="cd00495">
    <property type="entry name" value="Ribosomal_L25_TL5_CTC"/>
    <property type="match status" value="1"/>
</dbReference>
<dbReference type="AlphaFoldDB" id="A0A6N8CWG2"/>
<comment type="similarity">
    <text evidence="5">Belongs to the bacterial ribosomal protein bL25 family. CTC subfamily.</text>
</comment>
<dbReference type="HAMAP" id="MF_01334">
    <property type="entry name" value="Ribosomal_bL25_CTC"/>
    <property type="match status" value="1"/>
</dbReference>
<evidence type="ECO:0000259" key="7">
    <source>
        <dbReference type="Pfam" id="PF01386"/>
    </source>
</evidence>
<dbReference type="InterPro" id="IPR020930">
    <property type="entry name" value="Ribosomal_uL5_bac-type"/>
</dbReference>
<dbReference type="GO" id="GO:0003735">
    <property type="term" value="F:structural constituent of ribosome"/>
    <property type="evidence" value="ECO:0007669"/>
    <property type="project" value="InterPro"/>
</dbReference>
<evidence type="ECO:0000259" key="8">
    <source>
        <dbReference type="Pfam" id="PF14693"/>
    </source>
</evidence>
<dbReference type="NCBIfam" id="NF004133">
    <property type="entry name" value="PRK05618.2-4"/>
    <property type="match status" value="1"/>
</dbReference>
<dbReference type="InterPro" id="IPR029751">
    <property type="entry name" value="Ribosomal_L25_dom"/>
</dbReference>
<organism evidence="9 10">
    <name type="scientific">Terrilactibacillus tamarindi</name>
    <dbReference type="NCBI Taxonomy" id="2599694"/>
    <lineage>
        <taxon>Bacteria</taxon>
        <taxon>Bacillati</taxon>
        <taxon>Bacillota</taxon>
        <taxon>Bacilli</taxon>
        <taxon>Bacillales</taxon>
        <taxon>Bacillaceae</taxon>
        <taxon>Terrilactibacillus</taxon>
    </lineage>
</organism>
<comment type="subunit">
    <text evidence="5">Part of the 50S ribosomal subunit; part of the 5S rRNA/L5/L18/L25 subcomplex. Contacts the 5S rRNA. Binds to the 5S rRNA independently of L5 and L18.</text>
</comment>
<keyword evidence="1 5" id="KW-0699">rRNA-binding</keyword>
<evidence type="ECO:0000256" key="2">
    <source>
        <dbReference type="ARBA" id="ARBA00022884"/>
    </source>
</evidence>
<proteinExistence type="inferred from homology"/>
<dbReference type="SUPFAM" id="SSF50715">
    <property type="entry name" value="Ribosomal protein L25-like"/>
    <property type="match status" value="1"/>
</dbReference>
<keyword evidence="2 5" id="KW-0694">RNA-binding</keyword>
<dbReference type="PANTHER" id="PTHR33284:SF1">
    <property type="entry name" value="RIBOSOMAL PROTEIN L25_GLN-TRNA SYNTHETASE, ANTI-CODON-BINDING DOMAIN-CONTAINING PROTEIN"/>
    <property type="match status" value="1"/>
</dbReference>
<name>A0A6N8CWG2_9BACI</name>
<dbReference type="GO" id="GO:0006412">
    <property type="term" value="P:translation"/>
    <property type="evidence" value="ECO:0007669"/>
    <property type="project" value="UniProtKB-UniRule"/>
</dbReference>
<dbReference type="InterPro" id="IPR011035">
    <property type="entry name" value="Ribosomal_bL25/Gln-tRNA_synth"/>
</dbReference>
<reference evidence="9 10" key="1">
    <citation type="submission" date="2019-11" db="EMBL/GenBank/DDBJ databases">
        <title>Terrilactibacillus tamarindus sp. nov. BCM23-1 isolated from bark of Tamarindus indica.</title>
        <authorList>
            <person name="Kingkaew E."/>
            <person name="Tanasupawat S."/>
        </authorList>
    </citation>
    <scope>NUCLEOTIDE SEQUENCE [LARGE SCALE GENOMIC DNA]</scope>
    <source>
        <strain evidence="9 10">BCM23-1</strain>
    </source>
</reference>
<dbReference type="NCBIfam" id="TIGR00731">
    <property type="entry name" value="bL25_bact_ctc"/>
    <property type="match status" value="1"/>
</dbReference>
<evidence type="ECO:0000256" key="1">
    <source>
        <dbReference type="ARBA" id="ARBA00022730"/>
    </source>
</evidence>
<dbReference type="EMBL" id="WNHB01000024">
    <property type="protein sequence ID" value="MTT32986.1"/>
    <property type="molecule type" value="Genomic_DNA"/>
</dbReference>
<evidence type="ECO:0000313" key="9">
    <source>
        <dbReference type="EMBL" id="MTT32986.1"/>
    </source>
</evidence>
<feature type="region of interest" description="Disordered" evidence="6">
    <location>
        <begin position="229"/>
        <end position="249"/>
    </location>
</feature>
<feature type="domain" description="Large ribosomal subunit protein bL25 L25" evidence="7">
    <location>
        <begin position="52"/>
        <end position="139"/>
    </location>
</feature>
<dbReference type="InterPro" id="IPR037121">
    <property type="entry name" value="Ribosomal_bL25_C"/>
</dbReference>
<evidence type="ECO:0000256" key="5">
    <source>
        <dbReference type="HAMAP-Rule" id="MF_01334"/>
    </source>
</evidence>
<dbReference type="PANTHER" id="PTHR33284">
    <property type="entry name" value="RIBOSOMAL PROTEIN L25/GLN-TRNA SYNTHETASE, ANTI-CODON-BINDING DOMAIN-CONTAINING PROTEIN"/>
    <property type="match status" value="1"/>
</dbReference>
<feature type="domain" description="Large ribosomal subunit protein bL25 beta" evidence="8">
    <location>
        <begin position="147"/>
        <end position="225"/>
    </location>
</feature>
<sequence length="249" mass="27558">MKNYQSAVYLINYFKNTLTFKKIEENDHIYVLNLRIVVSYTKERKCPNMVLLNANLRDHSKKSIIKDLRKQKKIPAVVYGKDVGNKSISVNESDILKAFHSEGRNAIFQLKLDGNQETPVMVHDMQLDPLTGLIMHLDFLGVDMNTEVEAVVPVVLKGEASGGGVVQLTESELTVRALPNNIPSVIEVDISGLTSGDHIKIEDLKAGRDYSFVGHADEMVVSVSHVDQVEEAEASEDTETPEPSAPAEA</sequence>
<dbReference type="Gene3D" id="2.40.240.10">
    <property type="entry name" value="Ribosomal Protein L25, Chain P"/>
    <property type="match status" value="1"/>
</dbReference>
<comment type="function">
    <text evidence="5">This is one of the proteins that binds to the 5S RNA in the ribosome where it forms part of the central protuberance.</text>
</comment>
<dbReference type="GO" id="GO:0022625">
    <property type="term" value="C:cytosolic large ribosomal subunit"/>
    <property type="evidence" value="ECO:0007669"/>
    <property type="project" value="TreeGrafter"/>
</dbReference>
<accession>A0A6N8CWG2</accession>
<comment type="caution">
    <text evidence="9">The sequence shown here is derived from an EMBL/GenBank/DDBJ whole genome shotgun (WGS) entry which is preliminary data.</text>
</comment>
<evidence type="ECO:0000256" key="6">
    <source>
        <dbReference type="SAM" id="MobiDB-lite"/>
    </source>
</evidence>
<dbReference type="Gene3D" id="2.170.120.20">
    <property type="entry name" value="Ribosomal protein L25, beta domain"/>
    <property type="match status" value="1"/>
</dbReference>
<dbReference type="InterPro" id="IPR020057">
    <property type="entry name" value="Ribosomal_bL25_b-dom"/>
</dbReference>
<evidence type="ECO:0000313" key="10">
    <source>
        <dbReference type="Proteomes" id="UP000440978"/>
    </source>
</evidence>
<evidence type="ECO:0000256" key="3">
    <source>
        <dbReference type="ARBA" id="ARBA00022980"/>
    </source>
</evidence>
<protein>
    <recommendedName>
        <fullName evidence="5">Large ribosomal subunit protein bL25</fullName>
    </recommendedName>
    <alternativeName>
        <fullName evidence="5">General stress protein CTC</fullName>
    </alternativeName>
</protein>
<evidence type="ECO:0000256" key="4">
    <source>
        <dbReference type="ARBA" id="ARBA00023274"/>
    </source>
</evidence>
<dbReference type="Pfam" id="PF14693">
    <property type="entry name" value="Ribosomal_TL5_C"/>
    <property type="match status" value="1"/>
</dbReference>
<dbReference type="Proteomes" id="UP000440978">
    <property type="component" value="Unassembled WGS sequence"/>
</dbReference>
<dbReference type="GO" id="GO:0008097">
    <property type="term" value="F:5S rRNA binding"/>
    <property type="evidence" value="ECO:0007669"/>
    <property type="project" value="InterPro"/>
</dbReference>
<gene>
    <name evidence="5" type="primary">rplY</name>
    <name evidence="5" type="synonym">ctc</name>
    <name evidence="9" type="ORF">GMB86_13315</name>
</gene>
<dbReference type="InterPro" id="IPR020056">
    <property type="entry name" value="Rbsml_bL25/Gln-tRNA_synth_N"/>
</dbReference>